<name>A0A1F6EFC6_9BACT</name>
<evidence type="ECO:0000313" key="3">
    <source>
        <dbReference type="Proteomes" id="UP000178392"/>
    </source>
</evidence>
<proteinExistence type="predicted"/>
<sequence length="517" mass="53741">MRYGTRLLAFLLAVVIMTSAPLFVTPPKAYAQFAVVETGPQLIKNTITSIAAVSSAASELALQIKNYVLDPLAFVLSGNLLRSITAGVIDFINGNNSTGRPLFVQDLRGYLLAASDVQAVAFFNEFNNSNSPFAPAILSSLRTNYLQRTSATGFWSANRSTLPQYSASPSAFIAGDFSQGGWSAWFALTTQPQNNPYTFYYRAQAELAARVEGATTNLLNELAWGEGFLSWCGDQASTGGTTGSSTGIEEVAITSPLNCTKADGTPGTIKTPGSVIRNALDKVLGADIDKLVDLGDAGTEINAIFENLATVIQVGSYGASLLGGNGSGGLFGVSQSTGAAPIAPLDQYRNQPGYFGVTETTISQNAGSITAASDTLVTRINKYEAALVKIENAAKAAQSAVANASSCPTVANQRSAAEGEVQEVLDQAAAAKARIASARAFAAQNPPTTGFANNIEILLNAFPTTIDVAEAEGEATKTNGAFAAGGASLKVTGGTTLDRMNLIEKNASLACSPFPFI</sequence>
<reference evidence="2 3" key="1">
    <citation type="journal article" date="2016" name="Nat. Commun.">
        <title>Thousands of microbial genomes shed light on interconnected biogeochemical processes in an aquifer system.</title>
        <authorList>
            <person name="Anantharaman K."/>
            <person name="Brown C.T."/>
            <person name="Hug L.A."/>
            <person name="Sharon I."/>
            <person name="Castelle C.J."/>
            <person name="Probst A.J."/>
            <person name="Thomas B.C."/>
            <person name="Singh A."/>
            <person name="Wilkins M.J."/>
            <person name="Karaoz U."/>
            <person name="Brodie E.L."/>
            <person name="Williams K.H."/>
            <person name="Hubbard S.S."/>
            <person name="Banfield J.F."/>
        </authorList>
    </citation>
    <scope>NUCLEOTIDE SEQUENCE [LARGE SCALE GENOMIC DNA]</scope>
</reference>
<keyword evidence="1" id="KW-0175">Coiled coil</keyword>
<gene>
    <name evidence="2" type="ORF">A3E65_01500</name>
</gene>
<protein>
    <submittedName>
        <fullName evidence="2">Uncharacterized protein</fullName>
    </submittedName>
</protein>
<accession>A0A1F6EFC6</accession>
<feature type="coiled-coil region" evidence="1">
    <location>
        <begin position="380"/>
        <end position="434"/>
    </location>
</feature>
<dbReference type="Proteomes" id="UP000178392">
    <property type="component" value="Unassembled WGS sequence"/>
</dbReference>
<organism evidence="2 3">
    <name type="scientific">Candidatus Kaiserbacteria bacterium RIFCSPHIGHO2_12_FULL_56_13</name>
    <dbReference type="NCBI Taxonomy" id="1798505"/>
    <lineage>
        <taxon>Bacteria</taxon>
        <taxon>Candidatus Kaiseribacteriota</taxon>
    </lineage>
</organism>
<dbReference type="EMBL" id="MFLS01000002">
    <property type="protein sequence ID" value="OGG72359.1"/>
    <property type="molecule type" value="Genomic_DNA"/>
</dbReference>
<dbReference type="AlphaFoldDB" id="A0A1F6EFC6"/>
<evidence type="ECO:0000256" key="1">
    <source>
        <dbReference type="SAM" id="Coils"/>
    </source>
</evidence>
<evidence type="ECO:0000313" key="2">
    <source>
        <dbReference type="EMBL" id="OGG72359.1"/>
    </source>
</evidence>
<comment type="caution">
    <text evidence="2">The sequence shown here is derived from an EMBL/GenBank/DDBJ whole genome shotgun (WGS) entry which is preliminary data.</text>
</comment>